<dbReference type="AlphaFoldDB" id="A0A842HEP7"/>
<keyword evidence="14" id="KW-1185">Reference proteome</keyword>
<evidence type="ECO:0000256" key="11">
    <source>
        <dbReference type="HAMAP-Rule" id="MF_00244"/>
    </source>
</evidence>
<evidence type="ECO:0000313" key="14">
    <source>
        <dbReference type="Proteomes" id="UP000546464"/>
    </source>
</evidence>
<dbReference type="NCBIfam" id="TIGR00482">
    <property type="entry name" value="nicotinate (nicotinamide) nucleotide adenylyltransferase"/>
    <property type="match status" value="1"/>
</dbReference>
<dbReference type="NCBIfam" id="NF000840">
    <property type="entry name" value="PRK00071.1-3"/>
    <property type="match status" value="1"/>
</dbReference>
<evidence type="ECO:0000256" key="3">
    <source>
        <dbReference type="ARBA" id="ARBA00009014"/>
    </source>
</evidence>
<dbReference type="GO" id="GO:0005524">
    <property type="term" value="F:ATP binding"/>
    <property type="evidence" value="ECO:0007669"/>
    <property type="project" value="UniProtKB-KW"/>
</dbReference>
<accession>A0A842HEP7</accession>
<evidence type="ECO:0000259" key="12">
    <source>
        <dbReference type="Pfam" id="PF01467"/>
    </source>
</evidence>
<dbReference type="PANTHER" id="PTHR39321">
    <property type="entry name" value="NICOTINATE-NUCLEOTIDE ADENYLYLTRANSFERASE-RELATED"/>
    <property type="match status" value="1"/>
</dbReference>
<evidence type="ECO:0000256" key="4">
    <source>
        <dbReference type="ARBA" id="ARBA00022642"/>
    </source>
</evidence>
<dbReference type="InterPro" id="IPR014729">
    <property type="entry name" value="Rossmann-like_a/b/a_fold"/>
</dbReference>
<reference evidence="13 14" key="1">
    <citation type="submission" date="2020-07" db="EMBL/GenBank/DDBJ databases">
        <authorList>
            <person name="Feng X."/>
        </authorList>
    </citation>
    <scope>NUCLEOTIDE SEQUENCE [LARGE SCALE GENOMIC DNA]</scope>
    <source>
        <strain evidence="13 14">JCM31066</strain>
    </source>
</reference>
<dbReference type="UniPathway" id="UPA00253">
    <property type="reaction ID" value="UER00332"/>
</dbReference>
<evidence type="ECO:0000256" key="8">
    <source>
        <dbReference type="ARBA" id="ARBA00022840"/>
    </source>
</evidence>
<comment type="caution">
    <text evidence="13">The sequence shown here is derived from an EMBL/GenBank/DDBJ whole genome shotgun (WGS) entry which is preliminary data.</text>
</comment>
<dbReference type="EC" id="2.7.7.18" evidence="11"/>
<dbReference type="CDD" id="cd02165">
    <property type="entry name" value="NMNAT"/>
    <property type="match status" value="1"/>
</dbReference>
<comment type="catalytic activity">
    <reaction evidence="10 11">
        <text>nicotinate beta-D-ribonucleotide + ATP + H(+) = deamido-NAD(+) + diphosphate</text>
        <dbReference type="Rhea" id="RHEA:22860"/>
        <dbReference type="ChEBI" id="CHEBI:15378"/>
        <dbReference type="ChEBI" id="CHEBI:30616"/>
        <dbReference type="ChEBI" id="CHEBI:33019"/>
        <dbReference type="ChEBI" id="CHEBI:57502"/>
        <dbReference type="ChEBI" id="CHEBI:58437"/>
        <dbReference type="EC" id="2.7.7.18"/>
    </reaction>
</comment>
<sequence length="202" mass="23011">MIEAQAPQPRRIGFLGGSFDPVHYGHLLIAQDAQEQLALDRVYFVPSPHTPLRDEAPSVDSVHRVAMLDLALQGDERLQVEECEIRLPEPSYTVDTLTRLRRKHADARLFWIVGADHVAKFARWHEPQRLLELAEIIVVSRPGDELAVPEGFPSERFHLVLGHPFAVCSSEIRQRFADGKSARFFLPPTVEAYIETHRLYCD</sequence>
<gene>
    <name evidence="11 13" type="primary">nadD</name>
    <name evidence="13" type="ORF">H5P28_12430</name>
</gene>
<keyword evidence="5 11" id="KW-0808">Transferase</keyword>
<keyword evidence="4 11" id="KW-0662">Pyridine nucleotide biosynthesis</keyword>
<keyword evidence="6 11" id="KW-0548">Nucleotidyltransferase</keyword>
<dbReference type="SUPFAM" id="SSF52374">
    <property type="entry name" value="Nucleotidylyl transferase"/>
    <property type="match status" value="1"/>
</dbReference>
<dbReference type="GO" id="GO:0004515">
    <property type="term" value="F:nicotinate-nucleotide adenylyltransferase activity"/>
    <property type="evidence" value="ECO:0007669"/>
    <property type="project" value="UniProtKB-UniRule"/>
</dbReference>
<dbReference type="Gene3D" id="3.40.50.620">
    <property type="entry name" value="HUPs"/>
    <property type="match status" value="1"/>
</dbReference>
<evidence type="ECO:0000313" key="13">
    <source>
        <dbReference type="EMBL" id="MBC2595065.1"/>
    </source>
</evidence>
<dbReference type="InterPro" id="IPR004821">
    <property type="entry name" value="Cyt_trans-like"/>
</dbReference>
<dbReference type="HAMAP" id="MF_00244">
    <property type="entry name" value="NaMN_adenylyltr"/>
    <property type="match status" value="1"/>
</dbReference>
<dbReference type="Pfam" id="PF01467">
    <property type="entry name" value="CTP_transf_like"/>
    <property type="match status" value="1"/>
</dbReference>
<comment type="similarity">
    <text evidence="3 11">Belongs to the NadD family.</text>
</comment>
<dbReference type="PANTHER" id="PTHR39321:SF3">
    <property type="entry name" value="PHOSPHOPANTETHEINE ADENYLYLTRANSFERASE"/>
    <property type="match status" value="1"/>
</dbReference>
<dbReference type="NCBIfam" id="TIGR00125">
    <property type="entry name" value="cyt_tran_rel"/>
    <property type="match status" value="1"/>
</dbReference>
<evidence type="ECO:0000256" key="1">
    <source>
        <dbReference type="ARBA" id="ARBA00002324"/>
    </source>
</evidence>
<comment type="function">
    <text evidence="1 11">Catalyzes the reversible adenylation of nicotinate mononucleotide (NaMN) to nicotinic acid adenine dinucleotide (NaAD).</text>
</comment>
<feature type="domain" description="Cytidyltransferase-like" evidence="12">
    <location>
        <begin position="15"/>
        <end position="175"/>
    </location>
</feature>
<protein>
    <recommendedName>
        <fullName evidence="11">Probable nicotinate-nucleotide adenylyltransferase</fullName>
        <ecNumber evidence="11">2.7.7.18</ecNumber>
    </recommendedName>
    <alternativeName>
        <fullName evidence="11">Deamido-NAD(+) diphosphorylase</fullName>
    </alternativeName>
    <alternativeName>
        <fullName evidence="11">Deamido-NAD(+) pyrophosphorylase</fullName>
    </alternativeName>
    <alternativeName>
        <fullName evidence="11">Nicotinate mononucleotide adenylyltransferase</fullName>
        <shortName evidence="11">NaMN adenylyltransferase</shortName>
    </alternativeName>
</protein>
<comment type="pathway">
    <text evidence="2 11">Cofactor biosynthesis; NAD(+) biosynthesis; deamido-NAD(+) from nicotinate D-ribonucleotide: step 1/1.</text>
</comment>
<proteinExistence type="inferred from homology"/>
<dbReference type="RefSeq" id="WP_185676029.1">
    <property type="nucleotide sequence ID" value="NZ_JACHVB010000035.1"/>
</dbReference>
<dbReference type="EMBL" id="JACHVB010000035">
    <property type="protein sequence ID" value="MBC2595065.1"/>
    <property type="molecule type" value="Genomic_DNA"/>
</dbReference>
<keyword evidence="8 11" id="KW-0067">ATP-binding</keyword>
<keyword evidence="9 11" id="KW-0520">NAD</keyword>
<dbReference type="Proteomes" id="UP000546464">
    <property type="component" value="Unassembled WGS sequence"/>
</dbReference>
<evidence type="ECO:0000256" key="10">
    <source>
        <dbReference type="ARBA" id="ARBA00048721"/>
    </source>
</evidence>
<evidence type="ECO:0000256" key="7">
    <source>
        <dbReference type="ARBA" id="ARBA00022741"/>
    </source>
</evidence>
<evidence type="ECO:0000256" key="6">
    <source>
        <dbReference type="ARBA" id="ARBA00022695"/>
    </source>
</evidence>
<evidence type="ECO:0000256" key="9">
    <source>
        <dbReference type="ARBA" id="ARBA00023027"/>
    </source>
</evidence>
<dbReference type="GO" id="GO:0009435">
    <property type="term" value="P:NAD+ biosynthetic process"/>
    <property type="evidence" value="ECO:0007669"/>
    <property type="project" value="UniProtKB-UniRule"/>
</dbReference>
<organism evidence="13 14">
    <name type="scientific">Ruficoccus amylovorans</name>
    <dbReference type="NCBI Taxonomy" id="1804625"/>
    <lineage>
        <taxon>Bacteria</taxon>
        <taxon>Pseudomonadati</taxon>
        <taxon>Verrucomicrobiota</taxon>
        <taxon>Opitutia</taxon>
        <taxon>Puniceicoccales</taxon>
        <taxon>Cerasicoccaceae</taxon>
        <taxon>Ruficoccus</taxon>
    </lineage>
</organism>
<evidence type="ECO:0000256" key="2">
    <source>
        <dbReference type="ARBA" id="ARBA00005019"/>
    </source>
</evidence>
<keyword evidence="7 11" id="KW-0547">Nucleotide-binding</keyword>
<evidence type="ECO:0000256" key="5">
    <source>
        <dbReference type="ARBA" id="ARBA00022679"/>
    </source>
</evidence>
<name>A0A842HEP7_9BACT</name>
<dbReference type="InterPro" id="IPR005248">
    <property type="entry name" value="NadD/NMNAT"/>
</dbReference>